<dbReference type="Gene3D" id="2.30.30.40">
    <property type="entry name" value="SH3 Domains"/>
    <property type="match status" value="1"/>
</dbReference>
<dbReference type="EMBL" id="JSAM01000041">
    <property type="protein sequence ID" value="KIA78094.1"/>
    <property type="molecule type" value="Genomic_DNA"/>
</dbReference>
<protein>
    <submittedName>
        <fullName evidence="2">Chemotaxis signal transduction protein CheW</fullName>
    </submittedName>
</protein>
<dbReference type="InterPro" id="IPR002545">
    <property type="entry name" value="CheW-lke_dom"/>
</dbReference>
<evidence type="ECO:0000313" key="2">
    <source>
        <dbReference type="EMBL" id="KIA78094.1"/>
    </source>
</evidence>
<dbReference type="PATRIC" id="fig|83552.4.peg.700"/>
<proteinExistence type="predicted"/>
<dbReference type="Gene3D" id="2.40.50.180">
    <property type="entry name" value="CheA-289, Domain 4"/>
    <property type="match status" value="1"/>
</dbReference>
<dbReference type="PANTHER" id="PTHR22617">
    <property type="entry name" value="CHEMOTAXIS SENSOR HISTIDINE KINASE-RELATED"/>
    <property type="match status" value="1"/>
</dbReference>
<gene>
    <name evidence="2" type="primary">cheW1</name>
    <name evidence="2" type="ORF">DB43_EW00040</name>
</gene>
<dbReference type="GO" id="GO:0006935">
    <property type="term" value="P:chemotaxis"/>
    <property type="evidence" value="ECO:0007669"/>
    <property type="project" value="InterPro"/>
</dbReference>
<dbReference type="InterPro" id="IPR036061">
    <property type="entry name" value="CheW-like_dom_sf"/>
</dbReference>
<reference evidence="2 3" key="1">
    <citation type="journal article" date="2014" name="Mol. Biol. Evol.">
        <title>Massive expansion of Ubiquitination-related gene families within the Chlamydiae.</title>
        <authorList>
            <person name="Domman D."/>
            <person name="Collingro A."/>
            <person name="Lagkouvardos I."/>
            <person name="Gehre L."/>
            <person name="Weinmaier T."/>
            <person name="Rattei T."/>
            <person name="Subtil A."/>
            <person name="Horn M."/>
        </authorList>
    </citation>
    <scope>NUCLEOTIDE SEQUENCE [LARGE SCALE GENOMIC DNA]</scope>
    <source>
        <strain evidence="2 3">OEW1</strain>
    </source>
</reference>
<dbReference type="GO" id="GO:0007165">
    <property type="term" value="P:signal transduction"/>
    <property type="evidence" value="ECO:0007669"/>
    <property type="project" value="InterPro"/>
</dbReference>
<dbReference type="GO" id="GO:0005829">
    <property type="term" value="C:cytosol"/>
    <property type="evidence" value="ECO:0007669"/>
    <property type="project" value="TreeGrafter"/>
</dbReference>
<dbReference type="SUPFAM" id="SSF50341">
    <property type="entry name" value="CheW-like"/>
    <property type="match status" value="1"/>
</dbReference>
<accession>A0A0C1EP95</accession>
<organism evidence="2 3">
    <name type="scientific">Parachlamydia acanthamoebae</name>
    <dbReference type="NCBI Taxonomy" id="83552"/>
    <lineage>
        <taxon>Bacteria</taxon>
        <taxon>Pseudomonadati</taxon>
        <taxon>Chlamydiota</taxon>
        <taxon>Chlamydiia</taxon>
        <taxon>Parachlamydiales</taxon>
        <taxon>Parachlamydiaceae</taxon>
        <taxon>Parachlamydia</taxon>
    </lineage>
</organism>
<feature type="domain" description="CheW-like" evidence="1">
    <location>
        <begin position="13"/>
        <end position="155"/>
    </location>
</feature>
<name>A0A0C1EP95_9BACT</name>
<dbReference type="PROSITE" id="PS50851">
    <property type="entry name" value="CHEW"/>
    <property type="match status" value="1"/>
</dbReference>
<dbReference type="SMART" id="SM00260">
    <property type="entry name" value="CheW"/>
    <property type="match status" value="1"/>
</dbReference>
<dbReference type="Pfam" id="PF01584">
    <property type="entry name" value="CheW"/>
    <property type="match status" value="1"/>
</dbReference>
<dbReference type="AlphaFoldDB" id="A0A0C1EP95"/>
<dbReference type="PANTHER" id="PTHR22617:SF43">
    <property type="entry name" value="PROTEIN PILI"/>
    <property type="match status" value="1"/>
</dbReference>
<dbReference type="Proteomes" id="UP000031307">
    <property type="component" value="Unassembled WGS sequence"/>
</dbReference>
<evidence type="ECO:0000259" key="1">
    <source>
        <dbReference type="PROSITE" id="PS50851"/>
    </source>
</evidence>
<dbReference type="InterPro" id="IPR039315">
    <property type="entry name" value="CheW"/>
</dbReference>
<sequence>MSWSLRVVSEELYMLFLLFYVGRERYVCDSQYIVEVVPNVKLKELPHTPPYVAGLLNSGGSPIPIIDFCQLIENRPSQACMHTRIIVLSDQVEGKQHSMGIIAEKVTETIDRELSDFVDPGVLIEELPFLGKVLNDYGGMIRMVQVPKLFESMESVLF</sequence>
<comment type="caution">
    <text evidence="2">The sequence shown here is derived from an EMBL/GenBank/DDBJ whole genome shotgun (WGS) entry which is preliminary data.</text>
</comment>
<evidence type="ECO:0000313" key="3">
    <source>
        <dbReference type="Proteomes" id="UP000031307"/>
    </source>
</evidence>